<dbReference type="STRING" id="1797457.A2160_00695"/>
<dbReference type="Proteomes" id="UP000177006">
    <property type="component" value="Unassembled WGS sequence"/>
</dbReference>
<feature type="transmembrane region" description="Helical" evidence="1">
    <location>
        <begin position="44"/>
        <end position="67"/>
    </location>
</feature>
<feature type="transmembrane region" description="Helical" evidence="1">
    <location>
        <begin position="79"/>
        <end position="97"/>
    </location>
</feature>
<sequence>MSLLAADTGGVDIGKAFKIGSESIGTKTGYSSIGAFVSTILPNVYIVAGIILFFLFILGGFSIITSSGDPEKTKQGQQTLMAAIVGFVLVFASYWIIQIIEVLTGVKIFMPNI</sequence>
<evidence type="ECO:0000313" key="3">
    <source>
        <dbReference type="Proteomes" id="UP000177006"/>
    </source>
</evidence>
<dbReference type="EMBL" id="MEZK01000023">
    <property type="protein sequence ID" value="OGD62295.1"/>
    <property type="molecule type" value="Genomic_DNA"/>
</dbReference>
<dbReference type="Pfam" id="PF18895">
    <property type="entry name" value="T4SS_pilin"/>
    <property type="match status" value="1"/>
</dbReference>
<evidence type="ECO:0000313" key="2">
    <source>
        <dbReference type="EMBL" id="OGD62295.1"/>
    </source>
</evidence>
<evidence type="ECO:0000256" key="1">
    <source>
        <dbReference type="SAM" id="Phobius"/>
    </source>
</evidence>
<dbReference type="InterPro" id="IPR043993">
    <property type="entry name" value="T4SS_pilin"/>
</dbReference>
<name>A0A1F5E4K2_9BACT</name>
<reference evidence="2 3" key="1">
    <citation type="journal article" date="2016" name="Nat. Commun.">
        <title>Thousands of microbial genomes shed light on interconnected biogeochemical processes in an aquifer system.</title>
        <authorList>
            <person name="Anantharaman K."/>
            <person name="Brown C.T."/>
            <person name="Hug L.A."/>
            <person name="Sharon I."/>
            <person name="Castelle C.J."/>
            <person name="Probst A.J."/>
            <person name="Thomas B.C."/>
            <person name="Singh A."/>
            <person name="Wilkins M.J."/>
            <person name="Karaoz U."/>
            <person name="Brodie E.L."/>
            <person name="Williams K.H."/>
            <person name="Hubbard S.S."/>
            <person name="Banfield J.F."/>
        </authorList>
    </citation>
    <scope>NUCLEOTIDE SEQUENCE [LARGE SCALE GENOMIC DNA]</scope>
</reference>
<keyword evidence="1" id="KW-0812">Transmembrane</keyword>
<accession>A0A1F5E4K2</accession>
<dbReference type="AlphaFoldDB" id="A0A1F5E4K2"/>
<keyword evidence="1" id="KW-1133">Transmembrane helix</keyword>
<keyword evidence="1" id="KW-0472">Membrane</keyword>
<comment type="caution">
    <text evidence="2">The sequence shown here is derived from an EMBL/GenBank/DDBJ whole genome shotgun (WGS) entry which is preliminary data.</text>
</comment>
<protein>
    <submittedName>
        <fullName evidence="2">Uncharacterized protein</fullName>
    </submittedName>
</protein>
<organism evidence="2 3">
    <name type="scientific">Candidatus Beckwithbacteria bacterium RBG_13_42_9</name>
    <dbReference type="NCBI Taxonomy" id="1797457"/>
    <lineage>
        <taxon>Bacteria</taxon>
        <taxon>Candidatus Beckwithiibacteriota</taxon>
    </lineage>
</organism>
<proteinExistence type="predicted"/>
<gene>
    <name evidence="2" type="ORF">A2160_00695</name>
</gene>